<dbReference type="PANTHER" id="PTHR43698:SF1">
    <property type="entry name" value="BLL4564 PROTEIN"/>
    <property type="match status" value="1"/>
</dbReference>
<protein>
    <submittedName>
        <fullName evidence="3">Cupin domain-containing protein</fullName>
    </submittedName>
</protein>
<proteinExistence type="predicted"/>
<reference evidence="3 4" key="1">
    <citation type="submission" date="2020-10" db="EMBL/GenBank/DDBJ databases">
        <title>Ca. Dormibacterota MAGs.</title>
        <authorList>
            <person name="Montgomery K."/>
        </authorList>
    </citation>
    <scope>NUCLEOTIDE SEQUENCE [LARGE SCALE GENOMIC DNA]</scope>
    <source>
        <strain evidence="3">SC8811_S16_3</strain>
    </source>
</reference>
<evidence type="ECO:0000313" key="4">
    <source>
        <dbReference type="Proteomes" id="UP000620075"/>
    </source>
</evidence>
<gene>
    <name evidence="3" type="ORF">JF888_04205</name>
</gene>
<evidence type="ECO:0000259" key="2">
    <source>
        <dbReference type="Pfam" id="PF07883"/>
    </source>
</evidence>
<dbReference type="AlphaFoldDB" id="A0A934KGD2"/>
<name>A0A934KGD2_9BACT</name>
<dbReference type="RefSeq" id="WP_338176862.1">
    <property type="nucleotide sequence ID" value="NZ_JAEKNQ010000019.1"/>
</dbReference>
<evidence type="ECO:0000256" key="1">
    <source>
        <dbReference type="SAM" id="MobiDB-lite"/>
    </source>
</evidence>
<dbReference type="SUPFAM" id="SSF51182">
    <property type="entry name" value="RmlC-like cupins"/>
    <property type="match status" value="1"/>
</dbReference>
<feature type="region of interest" description="Disordered" evidence="1">
    <location>
        <begin position="1"/>
        <end position="34"/>
    </location>
</feature>
<dbReference type="PANTHER" id="PTHR43698">
    <property type="entry name" value="RIBD C-TERMINAL DOMAIN CONTAINING PROTEIN"/>
    <property type="match status" value="1"/>
</dbReference>
<feature type="domain" description="Cupin type-2" evidence="2">
    <location>
        <begin position="43"/>
        <end position="108"/>
    </location>
</feature>
<dbReference type="Gene3D" id="2.60.120.10">
    <property type="entry name" value="Jelly Rolls"/>
    <property type="match status" value="1"/>
</dbReference>
<evidence type="ECO:0000313" key="3">
    <source>
        <dbReference type="EMBL" id="MBJ7602383.1"/>
    </source>
</evidence>
<dbReference type="Pfam" id="PF07883">
    <property type="entry name" value="Cupin_2"/>
    <property type="match status" value="1"/>
</dbReference>
<dbReference type="InterPro" id="IPR014710">
    <property type="entry name" value="RmlC-like_jellyroll"/>
</dbReference>
<dbReference type="EMBL" id="JAEKNQ010000019">
    <property type="protein sequence ID" value="MBJ7602383.1"/>
    <property type="molecule type" value="Genomic_DNA"/>
</dbReference>
<organism evidence="3 4">
    <name type="scientific">Candidatus Dormiibacter inghamiae</name>
    <dbReference type="NCBI Taxonomy" id="3127013"/>
    <lineage>
        <taxon>Bacteria</taxon>
        <taxon>Bacillati</taxon>
        <taxon>Candidatus Dormiibacterota</taxon>
        <taxon>Candidatus Dormibacteria</taxon>
        <taxon>Candidatus Dormibacterales</taxon>
        <taxon>Candidatus Dormibacteraceae</taxon>
        <taxon>Candidatus Dormiibacter</taxon>
    </lineage>
</organism>
<dbReference type="InterPro" id="IPR047263">
    <property type="entry name" value="HNL-like_cupin"/>
</dbReference>
<dbReference type="CDD" id="cd02233">
    <property type="entry name" value="cupin_HNL-like"/>
    <property type="match status" value="1"/>
</dbReference>
<dbReference type="InterPro" id="IPR011051">
    <property type="entry name" value="RmlC_Cupin_sf"/>
</dbReference>
<comment type="caution">
    <text evidence="3">The sequence shown here is derived from an EMBL/GenBank/DDBJ whole genome shotgun (WGS) entry which is preliminary data.</text>
</comment>
<dbReference type="Proteomes" id="UP000620075">
    <property type="component" value="Unassembled WGS sequence"/>
</dbReference>
<sequence length="126" mass="13519">MKHITIEQAGSAAQSMGTEHFSGGATGAPLHRSDTPHAINVSLVRFERGVQNNWHRHEGGQLLHVVEGEGWVQARSAAPIRLHPGDSVSTAGGEEHWHGATAQSSMAHLAISLGETEWLEPSPPQR</sequence>
<dbReference type="InterPro" id="IPR013096">
    <property type="entry name" value="Cupin_2"/>
</dbReference>
<accession>A0A934KGD2</accession>